<proteinExistence type="inferred from homology"/>
<dbReference type="InterPro" id="IPR001128">
    <property type="entry name" value="Cyt_P450"/>
</dbReference>
<dbReference type="PANTHER" id="PTHR24286:SF381">
    <property type="entry name" value="BETA-AMYRIN 28-OXIDASE"/>
    <property type="match status" value="1"/>
</dbReference>
<keyword evidence="10" id="KW-0503">Monooxygenase</keyword>
<comment type="subcellular location">
    <subcellularLocation>
        <location evidence="2">Membrane</location>
        <topology evidence="2">Single-pass membrane protein</topology>
    </subcellularLocation>
</comment>
<dbReference type="PRINTS" id="PR00463">
    <property type="entry name" value="EP450I"/>
</dbReference>
<evidence type="ECO:0000313" key="11">
    <source>
        <dbReference type="EMBL" id="KAI5432204.1"/>
    </source>
</evidence>
<reference evidence="11 12" key="1">
    <citation type="journal article" date="2022" name="Nat. Genet.">
        <title>Improved pea reference genome and pan-genome highlight genomic features and evolutionary characteristics.</title>
        <authorList>
            <person name="Yang T."/>
            <person name="Liu R."/>
            <person name="Luo Y."/>
            <person name="Hu S."/>
            <person name="Wang D."/>
            <person name="Wang C."/>
            <person name="Pandey M.K."/>
            <person name="Ge S."/>
            <person name="Xu Q."/>
            <person name="Li N."/>
            <person name="Li G."/>
            <person name="Huang Y."/>
            <person name="Saxena R.K."/>
            <person name="Ji Y."/>
            <person name="Li M."/>
            <person name="Yan X."/>
            <person name="He Y."/>
            <person name="Liu Y."/>
            <person name="Wang X."/>
            <person name="Xiang C."/>
            <person name="Varshney R.K."/>
            <person name="Ding H."/>
            <person name="Gao S."/>
            <person name="Zong X."/>
        </authorList>
    </citation>
    <scope>NUCLEOTIDE SEQUENCE [LARGE SCALE GENOMIC DNA]</scope>
    <source>
        <strain evidence="11 12">cv. Zhongwan 6</strain>
    </source>
</reference>
<keyword evidence="9 10" id="KW-0349">Heme</keyword>
<dbReference type="Gene3D" id="1.10.630.10">
    <property type="entry name" value="Cytochrome P450"/>
    <property type="match status" value="1"/>
</dbReference>
<organism evidence="11 12">
    <name type="scientific">Pisum sativum</name>
    <name type="common">Garden pea</name>
    <name type="synonym">Lathyrus oleraceus</name>
    <dbReference type="NCBI Taxonomy" id="3888"/>
    <lineage>
        <taxon>Eukaryota</taxon>
        <taxon>Viridiplantae</taxon>
        <taxon>Streptophyta</taxon>
        <taxon>Embryophyta</taxon>
        <taxon>Tracheophyta</taxon>
        <taxon>Spermatophyta</taxon>
        <taxon>Magnoliopsida</taxon>
        <taxon>eudicotyledons</taxon>
        <taxon>Gunneridae</taxon>
        <taxon>Pentapetalae</taxon>
        <taxon>rosids</taxon>
        <taxon>fabids</taxon>
        <taxon>Fabales</taxon>
        <taxon>Fabaceae</taxon>
        <taxon>Papilionoideae</taxon>
        <taxon>50 kb inversion clade</taxon>
        <taxon>NPAAA clade</taxon>
        <taxon>Hologalegina</taxon>
        <taxon>IRL clade</taxon>
        <taxon>Fabeae</taxon>
        <taxon>Lathyrus</taxon>
    </lineage>
</organism>
<dbReference type="GO" id="GO:0005506">
    <property type="term" value="F:iron ion binding"/>
    <property type="evidence" value="ECO:0007669"/>
    <property type="project" value="InterPro"/>
</dbReference>
<feature type="binding site" description="axial binding residue" evidence="9">
    <location>
        <position position="312"/>
    </location>
    <ligand>
        <name>heme</name>
        <dbReference type="ChEBI" id="CHEBI:30413"/>
    </ligand>
    <ligandPart>
        <name>Fe</name>
        <dbReference type="ChEBI" id="CHEBI:18248"/>
    </ligandPart>
</feature>
<dbReference type="FunFam" id="1.10.630.10:FF:000022">
    <property type="entry name" value="Taxadiene 5-alpha hydroxylase"/>
    <property type="match status" value="1"/>
</dbReference>
<dbReference type="GO" id="GO:0016020">
    <property type="term" value="C:membrane"/>
    <property type="evidence" value="ECO:0007669"/>
    <property type="project" value="UniProtKB-SubCell"/>
</dbReference>
<comment type="cofactor">
    <cofactor evidence="1 9">
        <name>heme</name>
        <dbReference type="ChEBI" id="CHEBI:30413"/>
    </cofactor>
</comment>
<dbReference type="CDD" id="cd11043">
    <property type="entry name" value="CYP90-like"/>
    <property type="match status" value="1"/>
</dbReference>
<gene>
    <name evidence="11" type="ORF">KIW84_036088</name>
</gene>
<evidence type="ECO:0000256" key="8">
    <source>
        <dbReference type="ARBA" id="ARBA00023004"/>
    </source>
</evidence>
<sequence>MVFPSSLDSNSNSESMKMRRMLPQFLGAKILQCYVGVMDTIAQTHFASHWENKSQVTVSPLAKRYTFWLACRLLMSIDDPNKVSKLEKPFDMIGKGVLSMPINFPGTLFNKAIKASIFIREELLKIIKERKVELGDGKASPTQDILSHMLLAHDEDGQYLSEHSIADKILGLLIGAYDTASSTCTFIVKFLAELPHVYQQVYQEQMEIVKSKSPGEKLNKHDIEKMKYSWKVACEVMRLVPPLQGAFREVTTDFIFNGFSIPKGWKLHWSAYSTHLDPKYFMEPEKFDPHRFDGNGPAPYTYVPFGGGPRMCPGKEYARMEILVFMHNLVKRFKWKMLIPNEKTVVNPLPFPAKGLPVQLYPH</sequence>
<dbReference type="PRINTS" id="PR00385">
    <property type="entry name" value="P450"/>
</dbReference>
<evidence type="ECO:0000256" key="5">
    <source>
        <dbReference type="ARBA" id="ARBA00022723"/>
    </source>
</evidence>
<dbReference type="GO" id="GO:0016125">
    <property type="term" value="P:sterol metabolic process"/>
    <property type="evidence" value="ECO:0007669"/>
    <property type="project" value="TreeGrafter"/>
</dbReference>
<dbReference type="InterPro" id="IPR017972">
    <property type="entry name" value="Cyt_P450_CS"/>
</dbReference>
<dbReference type="PROSITE" id="PS00086">
    <property type="entry name" value="CYTOCHROME_P450"/>
    <property type="match status" value="1"/>
</dbReference>
<evidence type="ECO:0000256" key="3">
    <source>
        <dbReference type="ARBA" id="ARBA00010617"/>
    </source>
</evidence>
<comment type="similarity">
    <text evidence="3 10">Belongs to the cytochrome P450 family.</text>
</comment>
<dbReference type="Proteomes" id="UP001058974">
    <property type="component" value="Chromosome 3"/>
</dbReference>
<keyword evidence="6" id="KW-0472">Membrane</keyword>
<comment type="caution">
    <text evidence="11">The sequence shown here is derived from an EMBL/GenBank/DDBJ whole genome shotgun (WGS) entry which is preliminary data.</text>
</comment>
<evidence type="ECO:0000256" key="7">
    <source>
        <dbReference type="ARBA" id="ARBA00023002"/>
    </source>
</evidence>
<dbReference type="AlphaFoldDB" id="A0A9D5B7M4"/>
<evidence type="ECO:0008006" key="13">
    <source>
        <dbReference type="Google" id="ProtNLM"/>
    </source>
</evidence>
<dbReference type="SUPFAM" id="SSF48264">
    <property type="entry name" value="Cytochrome P450"/>
    <property type="match status" value="1"/>
</dbReference>
<dbReference type="GO" id="GO:0020037">
    <property type="term" value="F:heme binding"/>
    <property type="evidence" value="ECO:0007669"/>
    <property type="project" value="InterPro"/>
</dbReference>
<keyword evidence="8 9" id="KW-0408">Iron</keyword>
<accession>A0A9D5B7M4</accession>
<evidence type="ECO:0000256" key="1">
    <source>
        <dbReference type="ARBA" id="ARBA00001971"/>
    </source>
</evidence>
<dbReference type="InterPro" id="IPR036396">
    <property type="entry name" value="Cyt_P450_sf"/>
</dbReference>
<evidence type="ECO:0000256" key="10">
    <source>
        <dbReference type="RuleBase" id="RU000461"/>
    </source>
</evidence>
<keyword evidence="7 10" id="KW-0560">Oxidoreductase</keyword>
<evidence type="ECO:0000256" key="2">
    <source>
        <dbReference type="ARBA" id="ARBA00004167"/>
    </source>
</evidence>
<name>A0A9D5B7M4_PEA</name>
<keyword evidence="12" id="KW-1185">Reference proteome</keyword>
<keyword evidence="5 9" id="KW-0479">Metal-binding</keyword>
<evidence type="ECO:0000256" key="9">
    <source>
        <dbReference type="PIRSR" id="PIRSR602401-1"/>
    </source>
</evidence>
<evidence type="ECO:0000256" key="4">
    <source>
        <dbReference type="ARBA" id="ARBA00022692"/>
    </source>
</evidence>
<dbReference type="Pfam" id="PF00067">
    <property type="entry name" value="p450"/>
    <property type="match status" value="1"/>
</dbReference>
<dbReference type="GO" id="GO:0016705">
    <property type="term" value="F:oxidoreductase activity, acting on paired donors, with incorporation or reduction of molecular oxygen"/>
    <property type="evidence" value="ECO:0007669"/>
    <property type="project" value="InterPro"/>
</dbReference>
<keyword evidence="6" id="KW-1133">Transmembrane helix</keyword>
<dbReference type="Gramene" id="Psat03G0608800-T1">
    <property type="protein sequence ID" value="KAI5432204.1"/>
    <property type="gene ID" value="KIW84_036088"/>
</dbReference>
<dbReference type="GO" id="GO:0004497">
    <property type="term" value="F:monooxygenase activity"/>
    <property type="evidence" value="ECO:0007669"/>
    <property type="project" value="UniProtKB-KW"/>
</dbReference>
<dbReference type="InterPro" id="IPR002401">
    <property type="entry name" value="Cyt_P450_E_grp-I"/>
</dbReference>
<dbReference type="PANTHER" id="PTHR24286">
    <property type="entry name" value="CYTOCHROME P450 26"/>
    <property type="match status" value="1"/>
</dbReference>
<protein>
    <recommendedName>
        <fullName evidence="13">Cytochrome P450</fullName>
    </recommendedName>
</protein>
<evidence type="ECO:0000256" key="6">
    <source>
        <dbReference type="ARBA" id="ARBA00022989"/>
    </source>
</evidence>
<keyword evidence="4" id="KW-0812">Transmembrane</keyword>
<dbReference type="EMBL" id="JAMSHJ010000003">
    <property type="protein sequence ID" value="KAI5432204.1"/>
    <property type="molecule type" value="Genomic_DNA"/>
</dbReference>
<evidence type="ECO:0000313" key="12">
    <source>
        <dbReference type="Proteomes" id="UP001058974"/>
    </source>
</evidence>